<evidence type="ECO:0000256" key="6">
    <source>
        <dbReference type="ARBA" id="ARBA00022840"/>
    </source>
</evidence>
<organism evidence="13 14">
    <name type="scientific">Paenibacillus shirakamiensis</name>
    <dbReference type="NCBI Taxonomy" id="1265935"/>
    <lineage>
        <taxon>Bacteria</taxon>
        <taxon>Bacillati</taxon>
        <taxon>Bacillota</taxon>
        <taxon>Bacilli</taxon>
        <taxon>Bacillales</taxon>
        <taxon>Paenibacillaceae</taxon>
        <taxon>Paenibacillus</taxon>
    </lineage>
</organism>
<dbReference type="EMBL" id="JAGGLD010000003">
    <property type="protein sequence ID" value="MBP2001026.1"/>
    <property type="molecule type" value="Genomic_DNA"/>
</dbReference>
<dbReference type="InterPro" id="IPR013815">
    <property type="entry name" value="ATP_grasp_subdomain_1"/>
</dbReference>
<evidence type="ECO:0000256" key="1">
    <source>
        <dbReference type="ARBA" id="ARBA00004496"/>
    </source>
</evidence>
<dbReference type="PANTHER" id="PTHR23132">
    <property type="entry name" value="D-ALANINE--D-ALANINE LIGASE"/>
    <property type="match status" value="1"/>
</dbReference>
<keyword evidence="5 11" id="KW-0547">Nucleotide-binding</keyword>
<comment type="catalytic activity">
    <reaction evidence="10">
        <text>2 D-alanine + ATP = D-alanyl-D-alanine + ADP + phosphate + H(+)</text>
        <dbReference type="Rhea" id="RHEA:11224"/>
        <dbReference type="ChEBI" id="CHEBI:15378"/>
        <dbReference type="ChEBI" id="CHEBI:30616"/>
        <dbReference type="ChEBI" id="CHEBI:43474"/>
        <dbReference type="ChEBI" id="CHEBI:57416"/>
        <dbReference type="ChEBI" id="CHEBI:57822"/>
        <dbReference type="ChEBI" id="CHEBI:456216"/>
        <dbReference type="EC" id="6.3.2.4"/>
    </reaction>
</comment>
<evidence type="ECO:0000259" key="12">
    <source>
        <dbReference type="PROSITE" id="PS50975"/>
    </source>
</evidence>
<dbReference type="InterPro" id="IPR011127">
    <property type="entry name" value="Dala_Dala_lig_N"/>
</dbReference>
<dbReference type="Pfam" id="PF01820">
    <property type="entry name" value="Dala_Dala_lig_N"/>
    <property type="match status" value="1"/>
</dbReference>
<dbReference type="NCBIfam" id="TIGR01205">
    <property type="entry name" value="D_ala_D_alaTIGR"/>
    <property type="match status" value="1"/>
</dbReference>
<proteinExistence type="inferred from homology"/>
<evidence type="ECO:0000256" key="5">
    <source>
        <dbReference type="ARBA" id="ARBA00022741"/>
    </source>
</evidence>
<dbReference type="EC" id="6.3.2.4" evidence="10"/>
<evidence type="ECO:0000256" key="2">
    <source>
        <dbReference type="ARBA" id="ARBA00010871"/>
    </source>
</evidence>
<sequence>MNIVVLAGGLSDERDVSLSSGSQIANALISRGHRVLLIDIYIGVADHENFEDAYHDLSISKYEYAVPKEEPDLELLRKKQNYQKSAIGPHVISICQSADFCFLALHGGIGENGKLQALFDIYGVAYSGSGYAGSLLAMDKGLSKQLMAANGVTTPDWIIYYAGDDTSNIPVPCVVKPNDNGSSIGVELVFSHHDLANALKNACKYSKSVLIEQMVEGREFSVGILGEEALPVIEIIPTNGFYDYNNKYQDGVATEITPAAISDELTASLQKEALKVHKILGLSGYSRIDFMVDSHLHIFCIEANTLPGMTPTSLLPKEAKAKGIDYPELCEKLIELSQ</sequence>
<dbReference type="InterPro" id="IPR005905">
    <property type="entry name" value="D_ala_D_ala"/>
</dbReference>
<protein>
    <recommendedName>
        <fullName evidence="10">D-alanine--D-alanine ligase</fullName>
        <ecNumber evidence="10">6.3.2.4</ecNumber>
    </recommendedName>
    <alternativeName>
        <fullName evidence="10">D-Ala-D-Ala ligase</fullName>
    </alternativeName>
    <alternativeName>
        <fullName evidence="10">D-alanylalanine synthetase</fullName>
    </alternativeName>
</protein>
<dbReference type="GO" id="GO:0008716">
    <property type="term" value="F:D-alanine-D-alanine ligase activity"/>
    <property type="evidence" value="ECO:0007669"/>
    <property type="project" value="UniProtKB-EC"/>
</dbReference>
<dbReference type="InterPro" id="IPR016185">
    <property type="entry name" value="PreATP-grasp_dom_sf"/>
</dbReference>
<evidence type="ECO:0000256" key="10">
    <source>
        <dbReference type="HAMAP-Rule" id="MF_00047"/>
    </source>
</evidence>
<dbReference type="Gene3D" id="3.30.470.20">
    <property type="entry name" value="ATP-grasp fold, B domain"/>
    <property type="match status" value="1"/>
</dbReference>
<comment type="pathway">
    <text evidence="10">Cell wall biogenesis; peptidoglycan biosynthesis.</text>
</comment>
<keyword evidence="9 10" id="KW-0961">Cell wall biogenesis/degradation</keyword>
<dbReference type="Pfam" id="PF07478">
    <property type="entry name" value="Dala_Dala_lig_C"/>
    <property type="match status" value="1"/>
</dbReference>
<evidence type="ECO:0000256" key="3">
    <source>
        <dbReference type="ARBA" id="ARBA00022490"/>
    </source>
</evidence>
<evidence type="ECO:0000256" key="4">
    <source>
        <dbReference type="ARBA" id="ARBA00022598"/>
    </source>
</evidence>
<dbReference type="Gene3D" id="3.40.50.20">
    <property type="match status" value="1"/>
</dbReference>
<gene>
    <name evidence="10" type="primary">ddl</name>
    <name evidence="13" type="ORF">J2Z69_002069</name>
</gene>
<dbReference type="RefSeq" id="WP_209861693.1">
    <property type="nucleotide sequence ID" value="NZ_JAGGLD010000003.1"/>
</dbReference>
<reference evidence="13 14" key="1">
    <citation type="submission" date="2021-03" db="EMBL/GenBank/DDBJ databases">
        <title>Genomic Encyclopedia of Type Strains, Phase IV (KMG-IV): sequencing the most valuable type-strain genomes for metagenomic binning, comparative biology and taxonomic classification.</title>
        <authorList>
            <person name="Goeker M."/>
        </authorList>
    </citation>
    <scope>NUCLEOTIDE SEQUENCE [LARGE SCALE GENOMIC DNA]</scope>
    <source>
        <strain evidence="13 14">DSM 26806</strain>
    </source>
</reference>
<dbReference type="InterPro" id="IPR011761">
    <property type="entry name" value="ATP-grasp"/>
</dbReference>
<feature type="domain" description="ATP-grasp" evidence="12">
    <location>
        <begin position="144"/>
        <end position="335"/>
    </location>
</feature>
<dbReference type="NCBIfam" id="NF002378">
    <property type="entry name" value="PRK01372.1"/>
    <property type="match status" value="1"/>
</dbReference>
<dbReference type="SUPFAM" id="SSF52440">
    <property type="entry name" value="PreATP-grasp domain"/>
    <property type="match status" value="1"/>
</dbReference>
<evidence type="ECO:0000256" key="11">
    <source>
        <dbReference type="PROSITE-ProRule" id="PRU00409"/>
    </source>
</evidence>
<evidence type="ECO:0000313" key="14">
    <source>
        <dbReference type="Proteomes" id="UP001519288"/>
    </source>
</evidence>
<comment type="similarity">
    <text evidence="2 10">Belongs to the D-alanine--D-alanine ligase family.</text>
</comment>
<dbReference type="InterPro" id="IPR000291">
    <property type="entry name" value="D-Ala_lig_Van_CS"/>
</dbReference>
<dbReference type="InterPro" id="IPR011095">
    <property type="entry name" value="Dala_Dala_lig_C"/>
</dbReference>
<dbReference type="PROSITE" id="PS50975">
    <property type="entry name" value="ATP_GRASP"/>
    <property type="match status" value="1"/>
</dbReference>
<dbReference type="PIRSF" id="PIRSF039102">
    <property type="entry name" value="Ddl/VanB"/>
    <property type="match status" value="1"/>
</dbReference>
<comment type="subcellular location">
    <subcellularLocation>
        <location evidence="1 10">Cytoplasm</location>
    </subcellularLocation>
</comment>
<keyword evidence="3 10" id="KW-0963">Cytoplasm</keyword>
<dbReference type="PANTHER" id="PTHR23132:SF23">
    <property type="entry name" value="D-ALANINE--D-ALANINE LIGASE B"/>
    <property type="match status" value="1"/>
</dbReference>
<comment type="function">
    <text evidence="10">Cell wall formation.</text>
</comment>
<evidence type="ECO:0000256" key="7">
    <source>
        <dbReference type="ARBA" id="ARBA00022960"/>
    </source>
</evidence>
<keyword evidence="7 10" id="KW-0133">Cell shape</keyword>
<dbReference type="Gene3D" id="3.30.1490.20">
    <property type="entry name" value="ATP-grasp fold, A domain"/>
    <property type="match status" value="1"/>
</dbReference>
<evidence type="ECO:0000313" key="13">
    <source>
        <dbReference type="EMBL" id="MBP2001026.1"/>
    </source>
</evidence>
<keyword evidence="8 10" id="KW-0573">Peptidoglycan synthesis</keyword>
<name>A0ABS4JJ61_9BACL</name>
<keyword evidence="4 10" id="KW-0436">Ligase</keyword>
<dbReference type="SUPFAM" id="SSF56059">
    <property type="entry name" value="Glutathione synthetase ATP-binding domain-like"/>
    <property type="match status" value="1"/>
</dbReference>
<evidence type="ECO:0000256" key="9">
    <source>
        <dbReference type="ARBA" id="ARBA00023316"/>
    </source>
</evidence>
<comment type="caution">
    <text evidence="13">The sequence shown here is derived from an EMBL/GenBank/DDBJ whole genome shotgun (WGS) entry which is preliminary data.</text>
</comment>
<dbReference type="PROSITE" id="PS00844">
    <property type="entry name" value="DALA_DALA_LIGASE_2"/>
    <property type="match status" value="1"/>
</dbReference>
<keyword evidence="6 11" id="KW-0067">ATP-binding</keyword>
<dbReference type="HAMAP" id="MF_00047">
    <property type="entry name" value="Dala_Dala_lig"/>
    <property type="match status" value="1"/>
</dbReference>
<dbReference type="PROSITE" id="PS00843">
    <property type="entry name" value="DALA_DALA_LIGASE_1"/>
    <property type="match status" value="1"/>
</dbReference>
<evidence type="ECO:0000256" key="8">
    <source>
        <dbReference type="ARBA" id="ARBA00022984"/>
    </source>
</evidence>
<dbReference type="Proteomes" id="UP001519288">
    <property type="component" value="Unassembled WGS sequence"/>
</dbReference>
<accession>A0ABS4JJ61</accession>
<keyword evidence="14" id="KW-1185">Reference proteome</keyword>